<dbReference type="AlphaFoldDB" id="A0A221VYQ7"/>
<dbReference type="Gene3D" id="1.10.10.10">
    <property type="entry name" value="Winged helix-like DNA-binding domain superfamily/Winged helix DNA-binding domain"/>
    <property type="match status" value="1"/>
</dbReference>
<accession>A0A221VYQ7</accession>
<dbReference type="RefSeq" id="WP_093940280.1">
    <property type="nucleotide sequence ID" value="NZ_CP022521.1"/>
</dbReference>
<dbReference type="Proteomes" id="UP000204221">
    <property type="component" value="Chromosome"/>
</dbReference>
<gene>
    <name evidence="1" type="ORF">AHOG_04920</name>
</gene>
<dbReference type="InterPro" id="IPR013324">
    <property type="entry name" value="RNA_pol_sigma_r3/r4-like"/>
</dbReference>
<dbReference type="KEGG" id="ahg:AHOG_04920"/>
<reference evidence="1 2" key="1">
    <citation type="submission" date="2017-07" db="EMBL/GenBank/DDBJ databases">
        <title>Complete genome sequence of Actinoalloteichus hoggarensis DSM 45943, type strain of Actinoalloteichus hoggarensis.</title>
        <authorList>
            <person name="Ruckert C."/>
            <person name="Nouioui I."/>
            <person name="Willmese J."/>
            <person name="van Wezel G."/>
            <person name="Klenk H.-P."/>
            <person name="Kalinowski J."/>
            <person name="Zotchev S.B."/>
        </authorList>
    </citation>
    <scope>NUCLEOTIDE SEQUENCE [LARGE SCALE GENOMIC DNA]</scope>
    <source>
        <strain evidence="1 2">DSM 45943</strain>
    </source>
</reference>
<evidence type="ECO:0000313" key="1">
    <source>
        <dbReference type="EMBL" id="ASO18637.1"/>
    </source>
</evidence>
<protein>
    <submittedName>
        <fullName evidence="1">RNA polymerase sigma factor RpoS</fullName>
    </submittedName>
</protein>
<dbReference type="EMBL" id="CP022521">
    <property type="protein sequence ID" value="ASO18637.1"/>
    <property type="molecule type" value="Genomic_DNA"/>
</dbReference>
<dbReference type="InterPro" id="IPR036388">
    <property type="entry name" value="WH-like_DNA-bd_sf"/>
</dbReference>
<name>A0A221VYQ7_9PSEU</name>
<proteinExistence type="predicted"/>
<keyword evidence="2" id="KW-1185">Reference proteome</keyword>
<evidence type="ECO:0000313" key="2">
    <source>
        <dbReference type="Proteomes" id="UP000204221"/>
    </source>
</evidence>
<dbReference type="SUPFAM" id="SSF88659">
    <property type="entry name" value="Sigma3 and sigma4 domains of RNA polymerase sigma factors"/>
    <property type="match status" value="1"/>
</dbReference>
<sequence>MTGDTNAVQEPDRSDTKADLASALSKLAELTLDDTEPLETTVVRILSEADRVIHSKRRSCRPAVINGLAARYGLLGQPPATLEETGRTMGVTRERARQVQKKHEALHGLYLWWPQLDVALETAKRLAPCTESALADELFHKGITTTRYSFDSLRACAEFAGRPFDLDVRDGVVTDDPDAVTAVYRATRRLAERQGLATLLQVSDEALDAGVVVTEDDVRALLAASESVVWLDDDHVTWGSSVRNRLVNTLRTLLSVHQPVDLLSARQAVENFWAYRNSGRTADQADLVAPTPTGLRVFCEWHDQFSVDDNELSTTVPLDLNAELGVEAALLVELIRMSPNGVLDRTSLMETAEAFGMNLSTVGLYLTFHPAFVQLDRNAWTVRGTAVDPDVVAVVQRQARRRSLTENRDFRAGVTPNGRPWVMLAVTSNFRLTGVLLRRWLPAGTPSARLELTDGRGEACGIAVYNDETGFTHGFGIYVRRFGLRVGEYVYMRADPDEETASVTHGSSDEVSRLA</sequence>
<organism evidence="1 2">
    <name type="scientific">Actinoalloteichus hoggarensis</name>
    <dbReference type="NCBI Taxonomy" id="1470176"/>
    <lineage>
        <taxon>Bacteria</taxon>
        <taxon>Bacillati</taxon>
        <taxon>Actinomycetota</taxon>
        <taxon>Actinomycetes</taxon>
        <taxon>Pseudonocardiales</taxon>
        <taxon>Pseudonocardiaceae</taxon>
        <taxon>Actinoalloteichus</taxon>
    </lineage>
</organism>